<dbReference type="PROSITE" id="PS50110">
    <property type="entry name" value="RESPONSE_REGULATORY"/>
    <property type="match status" value="1"/>
</dbReference>
<dbReference type="InterPro" id="IPR035919">
    <property type="entry name" value="EAL_sf"/>
</dbReference>
<protein>
    <submittedName>
        <fullName evidence="7">EAL domain-containing protein</fullName>
    </submittedName>
</protein>
<dbReference type="PANTHER" id="PTHR44757">
    <property type="entry name" value="DIGUANYLATE CYCLASE DGCP"/>
    <property type="match status" value="1"/>
</dbReference>
<dbReference type="InterPro" id="IPR001633">
    <property type="entry name" value="EAL_dom"/>
</dbReference>
<dbReference type="CDD" id="cd00130">
    <property type="entry name" value="PAS"/>
    <property type="match status" value="1"/>
</dbReference>
<dbReference type="InterPro" id="IPR001610">
    <property type="entry name" value="PAC"/>
</dbReference>
<dbReference type="SMART" id="SM00091">
    <property type="entry name" value="PAS"/>
    <property type="match status" value="2"/>
</dbReference>
<evidence type="ECO:0000313" key="7">
    <source>
        <dbReference type="EMBL" id="QNT69068.1"/>
    </source>
</evidence>
<accession>A0A7H1N032</accession>
<dbReference type="EMBL" id="CP053923">
    <property type="protein sequence ID" value="QNT69068.1"/>
    <property type="molecule type" value="Genomic_DNA"/>
</dbReference>
<dbReference type="PROSITE" id="PS50883">
    <property type="entry name" value="EAL"/>
    <property type="match status" value="1"/>
</dbReference>
<dbReference type="InterPro" id="IPR000014">
    <property type="entry name" value="PAS"/>
</dbReference>
<dbReference type="SUPFAM" id="SSF52172">
    <property type="entry name" value="CheY-like"/>
    <property type="match status" value="1"/>
</dbReference>
<dbReference type="AlphaFoldDB" id="A0A7H1N032"/>
<feature type="domain" description="PAC" evidence="4">
    <location>
        <begin position="357"/>
        <end position="407"/>
    </location>
</feature>
<dbReference type="Pfam" id="PF08448">
    <property type="entry name" value="PAS_4"/>
    <property type="match status" value="1"/>
</dbReference>
<feature type="domain" description="Response regulatory" evidence="3">
    <location>
        <begin position="3"/>
        <end position="121"/>
    </location>
</feature>
<dbReference type="PROSITE" id="PS50887">
    <property type="entry name" value="GGDEF"/>
    <property type="match status" value="1"/>
</dbReference>
<dbReference type="InterPro" id="IPR013656">
    <property type="entry name" value="PAS_4"/>
</dbReference>
<dbReference type="SUPFAM" id="SSF55785">
    <property type="entry name" value="PYP-like sensor domain (PAS domain)"/>
    <property type="match status" value="2"/>
</dbReference>
<dbReference type="SMART" id="SM00052">
    <property type="entry name" value="EAL"/>
    <property type="match status" value="1"/>
</dbReference>
<feature type="domain" description="GGDEF" evidence="6">
    <location>
        <begin position="439"/>
        <end position="572"/>
    </location>
</feature>
<evidence type="ECO:0000256" key="1">
    <source>
        <dbReference type="ARBA" id="ARBA00051114"/>
    </source>
</evidence>
<dbReference type="InterPro" id="IPR000160">
    <property type="entry name" value="GGDEF_dom"/>
</dbReference>
<dbReference type="FunFam" id="3.30.70.270:FF:000001">
    <property type="entry name" value="Diguanylate cyclase domain protein"/>
    <property type="match status" value="1"/>
</dbReference>
<dbReference type="InterPro" id="IPR043128">
    <property type="entry name" value="Rev_trsase/Diguanyl_cyclase"/>
</dbReference>
<evidence type="ECO:0000259" key="3">
    <source>
        <dbReference type="PROSITE" id="PS50110"/>
    </source>
</evidence>
<dbReference type="KEGG" id="dvn:HQ394_06510"/>
<dbReference type="PANTHER" id="PTHR44757:SF2">
    <property type="entry name" value="BIOFILM ARCHITECTURE MAINTENANCE PROTEIN MBAA"/>
    <property type="match status" value="1"/>
</dbReference>
<dbReference type="InterPro" id="IPR029787">
    <property type="entry name" value="Nucleotide_cyclase"/>
</dbReference>
<dbReference type="FunFam" id="3.20.20.450:FF:000001">
    <property type="entry name" value="Cyclic di-GMP phosphodiesterase yahA"/>
    <property type="match status" value="1"/>
</dbReference>
<evidence type="ECO:0000259" key="6">
    <source>
        <dbReference type="PROSITE" id="PS50887"/>
    </source>
</evidence>
<evidence type="ECO:0000259" key="4">
    <source>
        <dbReference type="PROSITE" id="PS50113"/>
    </source>
</evidence>
<dbReference type="Gene3D" id="3.40.50.2300">
    <property type="match status" value="1"/>
</dbReference>
<dbReference type="SMART" id="SM00086">
    <property type="entry name" value="PAC"/>
    <property type="match status" value="2"/>
</dbReference>
<proteinExistence type="predicted"/>
<dbReference type="NCBIfam" id="TIGR00229">
    <property type="entry name" value="sensory_box"/>
    <property type="match status" value="2"/>
</dbReference>
<dbReference type="Gene3D" id="3.20.20.450">
    <property type="entry name" value="EAL domain"/>
    <property type="match status" value="1"/>
</dbReference>
<name>A0A7H1N032_9PROT</name>
<dbReference type="InterPro" id="IPR001789">
    <property type="entry name" value="Sig_transdc_resp-reg_receiver"/>
</dbReference>
<dbReference type="SUPFAM" id="SSF55073">
    <property type="entry name" value="Nucleotide cyclase"/>
    <property type="match status" value="1"/>
</dbReference>
<dbReference type="Pfam" id="PF00990">
    <property type="entry name" value="GGDEF"/>
    <property type="match status" value="1"/>
</dbReference>
<dbReference type="GO" id="GO:0071732">
    <property type="term" value="P:cellular response to nitric oxide"/>
    <property type="evidence" value="ECO:0007669"/>
    <property type="project" value="UniProtKB-ARBA"/>
</dbReference>
<dbReference type="NCBIfam" id="TIGR00254">
    <property type="entry name" value="GGDEF"/>
    <property type="match status" value="1"/>
</dbReference>
<dbReference type="GO" id="GO:0071111">
    <property type="term" value="F:cyclic-guanylate-specific phosphodiesterase activity"/>
    <property type="evidence" value="ECO:0007669"/>
    <property type="project" value="UniProtKB-EC"/>
</dbReference>
<organism evidence="7 8">
    <name type="scientific">Defluviicoccus vanus</name>
    <dbReference type="NCBI Taxonomy" id="111831"/>
    <lineage>
        <taxon>Bacteria</taxon>
        <taxon>Pseudomonadati</taxon>
        <taxon>Pseudomonadota</taxon>
        <taxon>Alphaproteobacteria</taxon>
        <taxon>Rhodospirillales</taxon>
        <taxon>Rhodospirillaceae</taxon>
        <taxon>Defluviicoccus</taxon>
    </lineage>
</organism>
<evidence type="ECO:0000256" key="2">
    <source>
        <dbReference type="PROSITE-ProRule" id="PRU00169"/>
    </source>
</evidence>
<keyword evidence="8" id="KW-1185">Reference proteome</keyword>
<dbReference type="Gene3D" id="3.30.450.20">
    <property type="entry name" value="PAS domain"/>
    <property type="match status" value="2"/>
</dbReference>
<dbReference type="Pfam" id="PF00072">
    <property type="entry name" value="Response_reg"/>
    <property type="match status" value="1"/>
</dbReference>
<gene>
    <name evidence="7" type="ORF">HQ394_06510</name>
</gene>
<evidence type="ECO:0000313" key="8">
    <source>
        <dbReference type="Proteomes" id="UP000516369"/>
    </source>
</evidence>
<dbReference type="InterPro" id="IPR035965">
    <property type="entry name" value="PAS-like_dom_sf"/>
</dbReference>
<reference evidence="7 8" key="1">
    <citation type="submission" date="2020-05" db="EMBL/GenBank/DDBJ databases">
        <title>Complete closed genome sequence of Defluviicoccus vanus.</title>
        <authorList>
            <person name="Bessarab I."/>
            <person name="Arumugam K."/>
            <person name="Maszenan A.M."/>
            <person name="Seviour R.J."/>
            <person name="Williams R.B."/>
        </authorList>
    </citation>
    <scope>NUCLEOTIDE SEQUENCE [LARGE SCALE GENOMIC DNA]</scope>
    <source>
        <strain evidence="7 8">Ben 114</strain>
    </source>
</reference>
<dbReference type="SMART" id="SM00267">
    <property type="entry name" value="GGDEF"/>
    <property type="match status" value="1"/>
</dbReference>
<dbReference type="SMART" id="SM00448">
    <property type="entry name" value="REC"/>
    <property type="match status" value="1"/>
</dbReference>
<dbReference type="RefSeq" id="WP_190262581.1">
    <property type="nucleotide sequence ID" value="NZ_CP053923.1"/>
</dbReference>
<feature type="domain" description="PAC" evidence="4">
    <location>
        <begin position="229"/>
        <end position="281"/>
    </location>
</feature>
<evidence type="ECO:0000259" key="5">
    <source>
        <dbReference type="PROSITE" id="PS50883"/>
    </source>
</evidence>
<sequence length="845" mass="94796">MTIVVIVDDQPINLKILCRFARSIGDDVAVHAFEAPQPALELLRSQTPDLIVTDFVMPTMSGEEFIRRCRQHAPTRHVPIIVVTAYEDREYRYQALDAGASDYLLSPVDGQEFCTRARNLLTLWRQRQTLQLRTQFLEGELAATLRQYAEDIRRKEEHLRRVINTVPAMIRATDTVGRLLLVNTFHETYFTINAATAIGMPRQDVFSADYSARHRALDSQVIADGTAILAIEESVRGCDGSDRVLLTTKAPITGAAGQVEQIVTVSLDITERKQVEQAVCESEERFRQLVEGSVLGLVIESGGVPIFANRTFARIFGYTSPAEILALPNLDRLFAAADLRRIDQLRQATLAGETLNEPREFQGVRRDGKMIWVEIQSQPVSWKGRNALQTTFADVSLRKAYEERLQQQANYDQVTGLPNRMLATDRLRTAVLSAVRHRHCGGLLFIDLDHFKKINDTWGHATGDNLLRMAADRIRSCVREEDTVARLGGDEFTVILPNIGTAANSEPVVHKILHAFSHPFVLGRHEAFVTASVGVSVFPDDSEDPAILMQNADAAMYRAKEQGRDTFQFYTRELNERATERMQIESHLVHALDRGEFLVYYQPIVDIRTGALAEAEALLRWSSPELGRFLPDQFIPLIEDIGLIIQVGQWVIDSACRQLARWRRNGMPNLGVTVNISSRQLRVNGLVDTVAHAIQRYGIPPHALELEITESCLMTDVDENSEVLYALDRLGVNLALDDFGTGYSCLRYLKDLPVDTVKIDKSFIATVTTDASDASVVEAIIALAHRLGIRVIGEGVENEDQLDFIRQRDCDLAQGHYFSEPLPSDKFSLWQLDFAAPKRRVLSGV</sequence>
<dbReference type="InterPro" id="IPR011006">
    <property type="entry name" value="CheY-like_superfamily"/>
</dbReference>
<dbReference type="SUPFAM" id="SSF141868">
    <property type="entry name" value="EAL domain-like"/>
    <property type="match status" value="1"/>
</dbReference>
<keyword evidence="2" id="KW-0597">Phosphoprotein</keyword>
<feature type="domain" description="EAL" evidence="5">
    <location>
        <begin position="581"/>
        <end position="835"/>
    </location>
</feature>
<dbReference type="InterPro" id="IPR052155">
    <property type="entry name" value="Biofilm_reg_signaling"/>
</dbReference>
<dbReference type="InterPro" id="IPR000700">
    <property type="entry name" value="PAS-assoc_C"/>
</dbReference>
<dbReference type="Proteomes" id="UP000516369">
    <property type="component" value="Chromosome"/>
</dbReference>
<dbReference type="Pfam" id="PF13426">
    <property type="entry name" value="PAS_9"/>
    <property type="match status" value="1"/>
</dbReference>
<dbReference type="CDD" id="cd01948">
    <property type="entry name" value="EAL"/>
    <property type="match status" value="1"/>
</dbReference>
<comment type="catalytic activity">
    <reaction evidence="1">
        <text>3',3'-c-di-GMP + H2O = 5'-phosphoguanylyl(3'-&gt;5')guanosine + H(+)</text>
        <dbReference type="Rhea" id="RHEA:24902"/>
        <dbReference type="ChEBI" id="CHEBI:15377"/>
        <dbReference type="ChEBI" id="CHEBI:15378"/>
        <dbReference type="ChEBI" id="CHEBI:58754"/>
        <dbReference type="ChEBI" id="CHEBI:58805"/>
        <dbReference type="EC" id="3.1.4.52"/>
    </reaction>
    <physiologicalReaction direction="left-to-right" evidence="1">
        <dbReference type="Rhea" id="RHEA:24903"/>
    </physiologicalReaction>
</comment>
<dbReference type="Pfam" id="PF00563">
    <property type="entry name" value="EAL"/>
    <property type="match status" value="1"/>
</dbReference>
<dbReference type="GO" id="GO:0000160">
    <property type="term" value="P:phosphorelay signal transduction system"/>
    <property type="evidence" value="ECO:0007669"/>
    <property type="project" value="InterPro"/>
</dbReference>
<dbReference type="PROSITE" id="PS50113">
    <property type="entry name" value="PAC"/>
    <property type="match status" value="2"/>
</dbReference>
<dbReference type="CDD" id="cd01949">
    <property type="entry name" value="GGDEF"/>
    <property type="match status" value="1"/>
</dbReference>
<feature type="modified residue" description="4-aspartylphosphate" evidence="2">
    <location>
        <position position="54"/>
    </location>
</feature>
<dbReference type="Gene3D" id="3.30.70.270">
    <property type="match status" value="1"/>
</dbReference>